<sequence>MSQSTSHVIYAELTCMCSDERSAIAFLQEQGVLHRERTCSCGTPMVLSTTDGRASRWRCNKKACKKELSFRTGTWLEGTKAPAHIVIWFIYLWVHGKTSIKELKRELHMNHKATVEWNLAMREVMADTLMRNRVTVGGPCLTVQVDETV</sequence>
<dbReference type="WBParaSite" id="TMUE_0000002301.1">
    <property type="protein sequence ID" value="TMUE_0000002301.1"/>
    <property type="gene ID" value="WBGene00298149"/>
</dbReference>
<protein>
    <submittedName>
        <fullName evidence="2">ISXO2-like transposase domain-containing protein</fullName>
    </submittedName>
</protein>
<reference evidence="2" key="1">
    <citation type="submission" date="2019-12" db="UniProtKB">
        <authorList>
            <consortium name="WormBaseParasite"/>
        </authorList>
    </citation>
    <scope>IDENTIFICATION</scope>
</reference>
<dbReference type="AlphaFoldDB" id="A0A5S6Q4W8"/>
<keyword evidence="1" id="KW-1185">Reference proteome</keyword>
<evidence type="ECO:0000313" key="1">
    <source>
        <dbReference type="Proteomes" id="UP000046395"/>
    </source>
</evidence>
<name>A0A5S6Q4W8_TRIMR</name>
<evidence type="ECO:0000313" key="2">
    <source>
        <dbReference type="WBParaSite" id="TMUE_0000002301.1"/>
    </source>
</evidence>
<dbReference type="Proteomes" id="UP000046395">
    <property type="component" value="Unassembled WGS sequence"/>
</dbReference>
<accession>A0A5S6Q4W8</accession>
<organism evidence="1 2">
    <name type="scientific">Trichuris muris</name>
    <name type="common">Mouse whipworm</name>
    <dbReference type="NCBI Taxonomy" id="70415"/>
    <lineage>
        <taxon>Eukaryota</taxon>
        <taxon>Metazoa</taxon>
        <taxon>Ecdysozoa</taxon>
        <taxon>Nematoda</taxon>
        <taxon>Enoplea</taxon>
        <taxon>Dorylaimia</taxon>
        <taxon>Trichinellida</taxon>
        <taxon>Trichuridae</taxon>
        <taxon>Trichuris</taxon>
    </lineage>
</organism>
<proteinExistence type="predicted"/>